<feature type="non-terminal residue" evidence="2">
    <location>
        <position position="53"/>
    </location>
</feature>
<gene>
    <name evidence="2" type="ORF">BDV30DRAFT_217612</name>
</gene>
<evidence type="ECO:0000256" key="1">
    <source>
        <dbReference type="SAM" id="Phobius"/>
    </source>
</evidence>
<organism evidence="2 3">
    <name type="scientific">Aspergillus minisclerotigenes</name>
    <dbReference type="NCBI Taxonomy" id="656917"/>
    <lineage>
        <taxon>Eukaryota</taxon>
        <taxon>Fungi</taxon>
        <taxon>Dikarya</taxon>
        <taxon>Ascomycota</taxon>
        <taxon>Pezizomycotina</taxon>
        <taxon>Eurotiomycetes</taxon>
        <taxon>Eurotiomycetidae</taxon>
        <taxon>Eurotiales</taxon>
        <taxon>Aspergillaceae</taxon>
        <taxon>Aspergillus</taxon>
        <taxon>Aspergillus subgen. Circumdati</taxon>
    </lineage>
</organism>
<reference evidence="2 3" key="1">
    <citation type="submission" date="2019-04" db="EMBL/GenBank/DDBJ databases">
        <title>Fungal friends and foes A comparative genomics study of 23 Aspergillus species from section Flavi.</title>
        <authorList>
            <consortium name="DOE Joint Genome Institute"/>
            <person name="Kjaerbolling I."/>
            <person name="Vesth T.C."/>
            <person name="Frisvad J.C."/>
            <person name="Nybo J.L."/>
            <person name="Theobald S."/>
            <person name="Kildgaard S."/>
            <person name="Petersen T.I."/>
            <person name="Kuo A."/>
            <person name="Sato A."/>
            <person name="Lyhne E.K."/>
            <person name="Kogle M.E."/>
            <person name="Wiebenga A."/>
            <person name="Kun R.S."/>
            <person name="Lubbers R.J."/>
            <person name="Makela M.R."/>
            <person name="Barry K."/>
            <person name="Chovatia M."/>
            <person name="Clum A."/>
            <person name="Daum C."/>
            <person name="Haridas S."/>
            <person name="He G."/>
            <person name="LaButti K."/>
            <person name="Lipzen A."/>
            <person name="Mondo S."/>
            <person name="Pangilinan J."/>
            <person name="Riley R."/>
            <person name="Salamov A."/>
            <person name="Simmons B.A."/>
            <person name="Magnuson J.K."/>
            <person name="Henrissat B."/>
            <person name="Mortensen U.H."/>
            <person name="Larsen T.O."/>
            <person name="De vries R.P."/>
            <person name="Grigoriev I.V."/>
            <person name="Machida M."/>
            <person name="Baker S.E."/>
            <person name="Andersen M.R."/>
        </authorList>
    </citation>
    <scope>NUCLEOTIDE SEQUENCE [LARGE SCALE GENOMIC DNA]</scope>
    <source>
        <strain evidence="2 3">CBS 117635</strain>
    </source>
</reference>
<protein>
    <submittedName>
        <fullName evidence="2">Uncharacterized protein</fullName>
    </submittedName>
</protein>
<feature type="transmembrane region" description="Helical" evidence="1">
    <location>
        <begin position="25"/>
        <end position="49"/>
    </location>
</feature>
<name>A0A5N6IR07_9EURO</name>
<accession>A0A5N6IR07</accession>
<keyword evidence="1" id="KW-0472">Membrane</keyword>
<sequence length="53" mass="6020">MGWVFTSIHSFTGTALQLHLVLRRLAYYITVNWGRGGLLEGVFVFLIVLRALI</sequence>
<dbReference type="EMBL" id="ML732857">
    <property type="protein sequence ID" value="KAB8268936.1"/>
    <property type="molecule type" value="Genomic_DNA"/>
</dbReference>
<evidence type="ECO:0000313" key="3">
    <source>
        <dbReference type="Proteomes" id="UP000326289"/>
    </source>
</evidence>
<evidence type="ECO:0000313" key="2">
    <source>
        <dbReference type="EMBL" id="KAB8268936.1"/>
    </source>
</evidence>
<keyword evidence="1" id="KW-0812">Transmembrane</keyword>
<dbReference type="AlphaFoldDB" id="A0A5N6IR07"/>
<dbReference type="Proteomes" id="UP000326289">
    <property type="component" value="Unassembled WGS sequence"/>
</dbReference>
<keyword evidence="3" id="KW-1185">Reference proteome</keyword>
<keyword evidence="1" id="KW-1133">Transmembrane helix</keyword>
<proteinExistence type="predicted"/>